<dbReference type="AlphaFoldDB" id="A0A1G7IKU5"/>
<dbReference type="RefSeq" id="WP_004398959.1">
    <property type="nucleotide sequence ID" value="NZ_FNBS01000004.1"/>
</dbReference>
<accession>A0A1G7IKU5</accession>
<organism evidence="1 2">
    <name type="scientific">Thermoanaerobacter thermohydrosulfuricus</name>
    <name type="common">Clostridium thermohydrosulfuricum</name>
    <dbReference type="NCBI Taxonomy" id="1516"/>
    <lineage>
        <taxon>Bacteria</taxon>
        <taxon>Bacillati</taxon>
        <taxon>Bacillota</taxon>
        <taxon>Clostridia</taxon>
        <taxon>Thermoanaerobacterales</taxon>
        <taxon>Thermoanaerobacteraceae</taxon>
        <taxon>Thermoanaerobacter</taxon>
    </lineage>
</organism>
<dbReference type="Proteomes" id="UP000183404">
    <property type="component" value="Unassembled WGS sequence"/>
</dbReference>
<name>A0A1G7IKU5_THETY</name>
<evidence type="ECO:0008006" key="3">
    <source>
        <dbReference type="Google" id="ProtNLM"/>
    </source>
</evidence>
<gene>
    <name evidence="1" type="ORF">SAMN04244560_00292</name>
</gene>
<sequence>MFKLIKYELQGRSKYYIAALIGMFFMFFYINMRLTSKDFTVSLAFSFLAIYLIYIVLVISGIILYAKDVFGNSGYLIFTIPKRGETILGAKLIVAIAEFLIFMFTVVLLSYLNLSINYPVEIVNNFILEYKNTLIPASTLITLFFIFLILLSYFSITLTKTIFYSNKYAIWISLMLMWLIYFIINKLITLISKLFPYSIHIGTGSIIAKAVNTNSNITMYLTPLDLNIAALTFETFTLFILFIATSYLIDSKMNL</sequence>
<reference evidence="1 2" key="1">
    <citation type="submission" date="2016-10" db="EMBL/GenBank/DDBJ databases">
        <authorList>
            <person name="de Groot N.N."/>
        </authorList>
    </citation>
    <scope>NUCLEOTIDE SEQUENCE [LARGE SCALE GENOMIC DNA]</scope>
    <source>
        <strain evidence="1 2">DSM 569</strain>
    </source>
</reference>
<protein>
    <recommendedName>
        <fullName evidence="3">ABC-2 family transporter protein</fullName>
    </recommendedName>
</protein>
<evidence type="ECO:0000313" key="1">
    <source>
        <dbReference type="EMBL" id="SDF12919.1"/>
    </source>
</evidence>
<evidence type="ECO:0000313" key="2">
    <source>
        <dbReference type="Proteomes" id="UP000183404"/>
    </source>
</evidence>
<proteinExistence type="predicted"/>
<dbReference type="EMBL" id="FNBS01000004">
    <property type="protein sequence ID" value="SDF12919.1"/>
    <property type="molecule type" value="Genomic_DNA"/>
</dbReference>